<dbReference type="EMBL" id="ML212039">
    <property type="protein sequence ID" value="TFK79428.1"/>
    <property type="molecule type" value="Genomic_DNA"/>
</dbReference>
<feature type="compositionally biased region" description="Basic residues" evidence="1">
    <location>
        <begin position="155"/>
        <end position="164"/>
    </location>
</feature>
<name>A0A5C3NSP1_9APHY</name>
<evidence type="ECO:0000313" key="3">
    <source>
        <dbReference type="Proteomes" id="UP000308197"/>
    </source>
</evidence>
<feature type="compositionally biased region" description="Basic residues" evidence="1">
    <location>
        <begin position="175"/>
        <end position="188"/>
    </location>
</feature>
<sequence>MHHHARRHPSPDSHLLPPIIPPPPPESPLTLYVKWMGYGSPAPDVYNNQRGMHEYQLAIQPSTPIRLGQRVRLLALTPLMLQSDNLPHQFDTHDTHVVGTVTDLGDKRTEGVSRGTTGVVTRTATIQNECRGNMVDAVSLEVIVESRECGDPSRKDRRNKKRKRGSGDAAEKQTLRPRKRPAHGKTHAHQAPQLEEHNGTLCVNTADYDTAGVREAGQDQDAAEGRKTNQGNRDGNDKFLEIMSLATSPSL</sequence>
<evidence type="ECO:0000313" key="2">
    <source>
        <dbReference type="EMBL" id="TFK79428.1"/>
    </source>
</evidence>
<dbReference type="InParanoid" id="A0A5C3NSP1"/>
<feature type="region of interest" description="Disordered" evidence="1">
    <location>
        <begin position="1"/>
        <end position="22"/>
    </location>
</feature>
<feature type="compositionally biased region" description="Basic and acidic residues" evidence="1">
    <location>
        <begin position="165"/>
        <end position="174"/>
    </location>
</feature>
<feature type="region of interest" description="Disordered" evidence="1">
    <location>
        <begin position="148"/>
        <end position="251"/>
    </location>
</feature>
<proteinExistence type="predicted"/>
<dbReference type="Proteomes" id="UP000308197">
    <property type="component" value="Unassembled WGS sequence"/>
</dbReference>
<reference evidence="2 3" key="1">
    <citation type="journal article" date="2019" name="Nat. Ecol. Evol.">
        <title>Megaphylogeny resolves global patterns of mushroom evolution.</title>
        <authorList>
            <person name="Varga T."/>
            <person name="Krizsan K."/>
            <person name="Foldi C."/>
            <person name="Dima B."/>
            <person name="Sanchez-Garcia M."/>
            <person name="Sanchez-Ramirez S."/>
            <person name="Szollosi G.J."/>
            <person name="Szarkandi J.G."/>
            <person name="Papp V."/>
            <person name="Albert L."/>
            <person name="Andreopoulos W."/>
            <person name="Angelini C."/>
            <person name="Antonin V."/>
            <person name="Barry K.W."/>
            <person name="Bougher N.L."/>
            <person name="Buchanan P."/>
            <person name="Buyck B."/>
            <person name="Bense V."/>
            <person name="Catcheside P."/>
            <person name="Chovatia M."/>
            <person name="Cooper J."/>
            <person name="Damon W."/>
            <person name="Desjardin D."/>
            <person name="Finy P."/>
            <person name="Geml J."/>
            <person name="Haridas S."/>
            <person name="Hughes K."/>
            <person name="Justo A."/>
            <person name="Karasinski D."/>
            <person name="Kautmanova I."/>
            <person name="Kiss B."/>
            <person name="Kocsube S."/>
            <person name="Kotiranta H."/>
            <person name="LaButti K.M."/>
            <person name="Lechner B.E."/>
            <person name="Liimatainen K."/>
            <person name="Lipzen A."/>
            <person name="Lukacs Z."/>
            <person name="Mihaltcheva S."/>
            <person name="Morgado L.N."/>
            <person name="Niskanen T."/>
            <person name="Noordeloos M.E."/>
            <person name="Ohm R.A."/>
            <person name="Ortiz-Santana B."/>
            <person name="Ovrebo C."/>
            <person name="Racz N."/>
            <person name="Riley R."/>
            <person name="Savchenko A."/>
            <person name="Shiryaev A."/>
            <person name="Soop K."/>
            <person name="Spirin V."/>
            <person name="Szebenyi C."/>
            <person name="Tomsovsky M."/>
            <person name="Tulloss R.E."/>
            <person name="Uehling J."/>
            <person name="Grigoriev I.V."/>
            <person name="Vagvolgyi C."/>
            <person name="Papp T."/>
            <person name="Martin F.M."/>
            <person name="Miettinen O."/>
            <person name="Hibbett D.S."/>
            <person name="Nagy L.G."/>
        </authorList>
    </citation>
    <scope>NUCLEOTIDE SEQUENCE [LARGE SCALE GENOMIC DNA]</scope>
    <source>
        <strain evidence="2 3">HHB13444</strain>
    </source>
</reference>
<accession>A0A5C3NSP1</accession>
<dbReference type="AlphaFoldDB" id="A0A5C3NSP1"/>
<evidence type="ECO:0000256" key="1">
    <source>
        <dbReference type="SAM" id="MobiDB-lite"/>
    </source>
</evidence>
<keyword evidence="3" id="KW-1185">Reference proteome</keyword>
<protein>
    <submittedName>
        <fullName evidence="2">Uncharacterized protein</fullName>
    </submittedName>
</protein>
<gene>
    <name evidence="2" type="ORF">K466DRAFT_606157</name>
</gene>
<organism evidence="2 3">
    <name type="scientific">Polyporus arcularius HHB13444</name>
    <dbReference type="NCBI Taxonomy" id="1314778"/>
    <lineage>
        <taxon>Eukaryota</taxon>
        <taxon>Fungi</taxon>
        <taxon>Dikarya</taxon>
        <taxon>Basidiomycota</taxon>
        <taxon>Agaricomycotina</taxon>
        <taxon>Agaricomycetes</taxon>
        <taxon>Polyporales</taxon>
        <taxon>Polyporaceae</taxon>
        <taxon>Polyporus</taxon>
    </lineage>
</organism>